<reference evidence="1 2" key="1">
    <citation type="submission" date="2024-09" db="EMBL/GenBank/DDBJ databases">
        <authorList>
            <person name="Sun Q."/>
            <person name="Mori K."/>
        </authorList>
    </citation>
    <scope>NUCLEOTIDE SEQUENCE [LARGE SCALE GENOMIC DNA]</scope>
    <source>
        <strain evidence="1 2">CGMCC 1.15906</strain>
    </source>
</reference>
<evidence type="ECO:0000313" key="2">
    <source>
        <dbReference type="Proteomes" id="UP001589890"/>
    </source>
</evidence>
<gene>
    <name evidence="1" type="ORF">ACFFGN_04080</name>
</gene>
<organism evidence="1 2">
    <name type="scientific">Kribbella deserti</name>
    <dbReference type="NCBI Taxonomy" id="1926257"/>
    <lineage>
        <taxon>Bacteria</taxon>
        <taxon>Bacillati</taxon>
        <taxon>Actinomycetota</taxon>
        <taxon>Actinomycetes</taxon>
        <taxon>Propionibacteriales</taxon>
        <taxon>Kribbellaceae</taxon>
        <taxon>Kribbella</taxon>
    </lineage>
</organism>
<feature type="non-terminal residue" evidence="1">
    <location>
        <position position="1"/>
    </location>
</feature>
<evidence type="ECO:0000313" key="1">
    <source>
        <dbReference type="EMBL" id="MFC0623225.1"/>
    </source>
</evidence>
<comment type="caution">
    <text evidence="1">The sequence shown here is derived from an EMBL/GenBank/DDBJ whole genome shotgun (WGS) entry which is preliminary data.</text>
</comment>
<sequence>ASVDRIIAEAMRDIPLGEDQRLDTETFGPTVDKARESEETYLAKLDNGTGRIQGVGPTGQAPTITEADYDRLSAGTFGRTTTKAV</sequence>
<dbReference type="Proteomes" id="UP001589890">
    <property type="component" value="Unassembled WGS sequence"/>
</dbReference>
<dbReference type="EMBL" id="JBHLTC010000004">
    <property type="protein sequence ID" value="MFC0623225.1"/>
    <property type="molecule type" value="Genomic_DNA"/>
</dbReference>
<proteinExistence type="predicted"/>
<keyword evidence="2" id="KW-1185">Reference proteome</keyword>
<accession>A0ABV6QF08</accession>
<protein>
    <submittedName>
        <fullName evidence="1">Uncharacterized protein</fullName>
    </submittedName>
</protein>
<name>A0ABV6QF08_9ACTN</name>
<dbReference type="RefSeq" id="WP_380043923.1">
    <property type="nucleotide sequence ID" value="NZ_JBHLTC010000004.1"/>
</dbReference>